<dbReference type="InterPro" id="IPR036855">
    <property type="entry name" value="Znf_CCCH_sf"/>
</dbReference>
<comment type="similarity">
    <text evidence="19">Belongs to the dus family. Dus3 subfamily.</text>
</comment>
<evidence type="ECO:0000313" key="22">
    <source>
        <dbReference type="EMBL" id="GHJ84141.1"/>
    </source>
</evidence>
<dbReference type="PROSITE" id="PS50103">
    <property type="entry name" value="ZF_C3H1"/>
    <property type="match status" value="2"/>
</dbReference>
<feature type="domain" description="C3H1-type" evidence="21">
    <location>
        <begin position="108"/>
        <end position="136"/>
    </location>
</feature>
<keyword evidence="9 18" id="KW-0863">Zinc-finger</keyword>
<evidence type="ECO:0000256" key="14">
    <source>
        <dbReference type="ARBA" id="ARBA00048266"/>
    </source>
</evidence>
<dbReference type="InterPro" id="IPR018517">
    <property type="entry name" value="tRNA_hU_synthase_CS"/>
</dbReference>
<dbReference type="SMART" id="SM00356">
    <property type="entry name" value="ZnF_C3H1"/>
    <property type="match status" value="2"/>
</dbReference>
<keyword evidence="11 19" id="KW-0521">NADP</keyword>
<keyword evidence="7 19" id="KW-0819">tRNA processing</keyword>
<comment type="catalytic activity">
    <reaction evidence="14">
        <text>5,6-dihydrouridine(47) in tRNA + NAD(+) = uridine(47) in tRNA + NADH + H(+)</text>
        <dbReference type="Rhea" id="RHEA:53364"/>
        <dbReference type="Rhea" id="RHEA-COMP:13539"/>
        <dbReference type="Rhea" id="RHEA-COMP:13540"/>
        <dbReference type="ChEBI" id="CHEBI:15378"/>
        <dbReference type="ChEBI" id="CHEBI:57540"/>
        <dbReference type="ChEBI" id="CHEBI:57945"/>
        <dbReference type="ChEBI" id="CHEBI:65315"/>
        <dbReference type="ChEBI" id="CHEBI:74443"/>
        <dbReference type="EC" id="1.3.1.89"/>
    </reaction>
    <physiologicalReaction direction="right-to-left" evidence="14">
        <dbReference type="Rhea" id="RHEA:53366"/>
    </physiologicalReaction>
</comment>
<keyword evidence="23" id="KW-1185">Reference proteome</keyword>
<keyword evidence="6" id="KW-0507">mRNA processing</keyword>
<gene>
    <name evidence="22" type="ORF">NliqN6_0543</name>
</gene>
<dbReference type="CDD" id="cd02801">
    <property type="entry name" value="DUS_like_FMN"/>
    <property type="match status" value="1"/>
</dbReference>
<organism evidence="22 23">
    <name type="scientific">Naganishia liquefaciens</name>
    <dbReference type="NCBI Taxonomy" id="104408"/>
    <lineage>
        <taxon>Eukaryota</taxon>
        <taxon>Fungi</taxon>
        <taxon>Dikarya</taxon>
        <taxon>Basidiomycota</taxon>
        <taxon>Agaricomycotina</taxon>
        <taxon>Tremellomycetes</taxon>
        <taxon>Filobasidiales</taxon>
        <taxon>Filobasidiaceae</taxon>
        <taxon>Naganishia</taxon>
    </lineage>
</organism>
<feature type="compositionally biased region" description="Basic and acidic residues" evidence="20">
    <location>
        <begin position="80"/>
        <end position="94"/>
    </location>
</feature>
<reference evidence="22" key="1">
    <citation type="submission" date="2020-07" db="EMBL/GenBank/DDBJ databases">
        <title>Draft Genome Sequence of a Deep-Sea Yeast, Naganishia (Cryptococcus) liquefaciens strain N6.</title>
        <authorList>
            <person name="Han Y.W."/>
            <person name="Kajitani R."/>
            <person name="Morimoto H."/>
            <person name="Parhat M."/>
            <person name="Tsubouchi H."/>
            <person name="Bakenova O."/>
            <person name="Ogata M."/>
            <person name="Argunhan B."/>
            <person name="Aoki R."/>
            <person name="Kajiwara S."/>
            <person name="Itoh T."/>
            <person name="Iwasaki H."/>
        </authorList>
    </citation>
    <scope>NUCLEOTIDE SEQUENCE</scope>
    <source>
        <strain evidence="22">N6</strain>
    </source>
</reference>
<evidence type="ECO:0000256" key="12">
    <source>
        <dbReference type="ARBA" id="ARBA00023002"/>
    </source>
</evidence>
<dbReference type="InterPro" id="IPR000571">
    <property type="entry name" value="Znf_CCCH"/>
</dbReference>
<keyword evidence="5 19" id="KW-0288">FMN</keyword>
<feature type="region of interest" description="Disordered" evidence="20">
    <location>
        <begin position="51"/>
        <end position="101"/>
    </location>
</feature>
<evidence type="ECO:0000256" key="19">
    <source>
        <dbReference type="RuleBase" id="RU291113"/>
    </source>
</evidence>
<dbReference type="GO" id="GO:0102265">
    <property type="term" value="F:tRNA-dihydrouridine47 synthase activity"/>
    <property type="evidence" value="ECO:0007669"/>
    <property type="project" value="UniProtKB-EC"/>
</dbReference>
<evidence type="ECO:0000256" key="13">
    <source>
        <dbReference type="ARBA" id="ARBA00023027"/>
    </source>
</evidence>
<keyword evidence="4 19" id="KW-0285">Flavoprotein</keyword>
<evidence type="ECO:0000256" key="15">
    <source>
        <dbReference type="ARBA" id="ARBA00048342"/>
    </source>
</evidence>
<comment type="cofactor">
    <cofactor evidence="1 19">
        <name>FMN</name>
        <dbReference type="ChEBI" id="CHEBI:58210"/>
    </cofactor>
</comment>
<dbReference type="GO" id="GO:0003723">
    <property type="term" value="F:RNA binding"/>
    <property type="evidence" value="ECO:0007669"/>
    <property type="project" value="TreeGrafter"/>
</dbReference>
<evidence type="ECO:0000256" key="8">
    <source>
        <dbReference type="ARBA" id="ARBA00022723"/>
    </source>
</evidence>
<sequence>MSDIQPAQPTLIPDILPIARIPRSTVGVAPVKPEYILSSRVPQPVIDDDAAECKTNNVADDPASVDVKDRRDGVEEDGGEGNKRQKLSKEEKKARTGQNKGRRFRAVMDEIKMCKSWVAEGKCDFGERCKMSHNIEEFILSKPHDIFFPSHVTLLDTPPFVPRPAEPSADESSDISTRFDPTTTCPVYEALGYCTFGWKCRFLGAHVQRVGESSREDVVPDALAPKVAGWEVVENPAKRAAVVAEGKQGSMNQLTAEECKALQRKRFPYPMAAKYLKSIDSSYRYDMAYRPPQPPAVKKSRQEPTMVMDEEEEMAMMGEMEQSKVEDRSGFEEEADDVPMRAVEKKRLDWRGKTYLAPLTTVGNLPFRQLCVDYGADITCGEMVLSQSLVSGSREEWALTKRHRTERCFGVQLCGGKPTMMVPAAEALRTVMTKDESRGIDFVDINLGCPIDLVFQRGAGSALFNRPNVLEKILVGMNKVLGEIPLTVKFRMGISKDELIAHKFIPRFAHEWGVSAMTLHGRTRQQRYSKLANWAYIKQCVETLHASAEETGLPAPPMFGNGDCFSAQQYYEEMEMSGVDGIMVARGALIKPWIFTEIKEKREWDISATERLEGIRKYAEFALNHYGADTRGVNTARRFLCEALSFQHRYIPIGLLERMPPQMNERPPLYKGRNELETLLASTDSRDWVKISEMFLGKSPADFNFVPKHKSNSYGSGEGGEDNQG</sequence>
<evidence type="ECO:0000256" key="17">
    <source>
        <dbReference type="ARBA" id="ARBA00049513"/>
    </source>
</evidence>
<name>A0A8H3TNR7_9TREE</name>
<evidence type="ECO:0000256" key="9">
    <source>
        <dbReference type="ARBA" id="ARBA00022771"/>
    </source>
</evidence>
<feature type="region of interest" description="Disordered" evidence="20">
    <location>
        <begin position="706"/>
        <end position="725"/>
    </location>
</feature>
<dbReference type="EC" id="1.3.1.89" evidence="2 19"/>
<evidence type="ECO:0000256" key="20">
    <source>
        <dbReference type="SAM" id="MobiDB-lite"/>
    </source>
</evidence>
<evidence type="ECO:0000256" key="1">
    <source>
        <dbReference type="ARBA" id="ARBA00001917"/>
    </source>
</evidence>
<evidence type="ECO:0000256" key="7">
    <source>
        <dbReference type="ARBA" id="ARBA00022694"/>
    </source>
</evidence>
<evidence type="ECO:0000256" key="16">
    <source>
        <dbReference type="ARBA" id="ARBA00049447"/>
    </source>
</evidence>
<dbReference type="Pfam" id="PF25585">
    <property type="entry name" value="zf-CCCH_DUS3L"/>
    <property type="match status" value="2"/>
</dbReference>
<evidence type="ECO:0000256" key="6">
    <source>
        <dbReference type="ARBA" id="ARBA00022664"/>
    </source>
</evidence>
<dbReference type="Gene3D" id="3.20.20.70">
    <property type="entry name" value="Aldolase class I"/>
    <property type="match status" value="1"/>
</dbReference>
<dbReference type="GO" id="GO:0050660">
    <property type="term" value="F:flavin adenine dinucleotide binding"/>
    <property type="evidence" value="ECO:0007669"/>
    <property type="project" value="UniProtKB-UniRule"/>
</dbReference>
<evidence type="ECO:0000256" key="11">
    <source>
        <dbReference type="ARBA" id="ARBA00022857"/>
    </source>
</evidence>
<comment type="catalytic activity">
    <reaction evidence="16">
        <text>a 5,6-dihydrouridine in mRNA + NADP(+) = a uridine in mRNA + NADPH + H(+)</text>
        <dbReference type="Rhea" id="RHEA:69855"/>
        <dbReference type="Rhea" id="RHEA-COMP:14658"/>
        <dbReference type="Rhea" id="RHEA-COMP:17789"/>
        <dbReference type="ChEBI" id="CHEBI:15378"/>
        <dbReference type="ChEBI" id="CHEBI:57783"/>
        <dbReference type="ChEBI" id="CHEBI:58349"/>
        <dbReference type="ChEBI" id="CHEBI:65315"/>
        <dbReference type="ChEBI" id="CHEBI:74443"/>
    </reaction>
    <physiologicalReaction direction="right-to-left" evidence="16">
        <dbReference type="Rhea" id="RHEA:69857"/>
    </physiologicalReaction>
</comment>
<dbReference type="OrthoDB" id="259935at2759"/>
<evidence type="ECO:0000256" key="3">
    <source>
        <dbReference type="ARBA" id="ARBA00022143"/>
    </source>
</evidence>
<dbReference type="PANTHER" id="PTHR45846:SF1">
    <property type="entry name" value="TRNA-DIHYDROURIDINE(47) SYNTHASE [NAD(P)(+)]-LIKE"/>
    <property type="match status" value="1"/>
</dbReference>
<dbReference type="GO" id="GO:0006397">
    <property type="term" value="P:mRNA processing"/>
    <property type="evidence" value="ECO:0007669"/>
    <property type="project" value="UniProtKB-KW"/>
</dbReference>
<comment type="caution">
    <text evidence="22">The sequence shown here is derived from an EMBL/GenBank/DDBJ whole genome shotgun (WGS) entry which is preliminary data.</text>
</comment>
<feature type="zinc finger region" description="C3H1-type" evidence="18">
    <location>
        <begin position="179"/>
        <end position="209"/>
    </location>
</feature>
<keyword evidence="12 19" id="KW-0560">Oxidoreductase</keyword>
<dbReference type="Pfam" id="PF01207">
    <property type="entry name" value="Dus"/>
    <property type="match status" value="1"/>
</dbReference>
<feature type="domain" description="C3H1-type" evidence="21">
    <location>
        <begin position="179"/>
        <end position="209"/>
    </location>
</feature>
<dbReference type="InterPro" id="IPR013785">
    <property type="entry name" value="Aldolase_TIM"/>
</dbReference>
<keyword evidence="8 18" id="KW-0479">Metal-binding</keyword>
<dbReference type="EMBL" id="BLZA01000007">
    <property type="protein sequence ID" value="GHJ84141.1"/>
    <property type="molecule type" value="Genomic_DNA"/>
</dbReference>
<dbReference type="GO" id="GO:0008270">
    <property type="term" value="F:zinc ion binding"/>
    <property type="evidence" value="ECO:0007669"/>
    <property type="project" value="UniProtKB-KW"/>
</dbReference>
<evidence type="ECO:0000259" key="21">
    <source>
        <dbReference type="PROSITE" id="PS50103"/>
    </source>
</evidence>
<comment type="catalytic activity">
    <reaction evidence="17">
        <text>5,6-dihydrouridine(47) in tRNA + NADP(+) = uridine(47) in tRNA + NADPH + H(+)</text>
        <dbReference type="Rhea" id="RHEA:53360"/>
        <dbReference type="Rhea" id="RHEA-COMP:13539"/>
        <dbReference type="Rhea" id="RHEA-COMP:13540"/>
        <dbReference type="ChEBI" id="CHEBI:15378"/>
        <dbReference type="ChEBI" id="CHEBI:57783"/>
        <dbReference type="ChEBI" id="CHEBI:58349"/>
        <dbReference type="ChEBI" id="CHEBI:65315"/>
        <dbReference type="ChEBI" id="CHEBI:74443"/>
        <dbReference type="EC" id="1.3.1.89"/>
    </reaction>
    <physiologicalReaction direction="right-to-left" evidence="17">
        <dbReference type="Rhea" id="RHEA:53362"/>
    </physiologicalReaction>
</comment>
<evidence type="ECO:0000256" key="5">
    <source>
        <dbReference type="ARBA" id="ARBA00022643"/>
    </source>
</evidence>
<comment type="function">
    <text evidence="19">Catalyzes the synthesis of dihydrouridine, a modified base found in the D-loop of most tRNAs. Specifically modifies U47 in cytoplasmic tRNAs.</text>
</comment>
<feature type="zinc finger region" description="C3H1-type" evidence="18">
    <location>
        <begin position="108"/>
        <end position="136"/>
    </location>
</feature>
<evidence type="ECO:0000256" key="10">
    <source>
        <dbReference type="ARBA" id="ARBA00022833"/>
    </source>
</evidence>
<evidence type="ECO:0000256" key="4">
    <source>
        <dbReference type="ARBA" id="ARBA00022630"/>
    </source>
</evidence>
<dbReference type="Proteomes" id="UP000620104">
    <property type="component" value="Unassembled WGS sequence"/>
</dbReference>
<dbReference type="PROSITE" id="PS01136">
    <property type="entry name" value="UPF0034"/>
    <property type="match status" value="1"/>
</dbReference>
<dbReference type="AlphaFoldDB" id="A0A8H3TNR7"/>
<keyword evidence="10 18" id="KW-0862">Zinc</keyword>
<proteinExistence type="inferred from homology"/>
<protein>
    <recommendedName>
        <fullName evidence="3 19">tRNA-dihydrouridine(47) synthase [NAD(P)(+)]</fullName>
        <ecNumber evidence="2 19">1.3.1.89</ecNumber>
    </recommendedName>
    <alternativeName>
        <fullName evidence="19">tRNA-dihydrouridine synthase 3</fullName>
    </alternativeName>
</protein>
<evidence type="ECO:0000256" key="2">
    <source>
        <dbReference type="ARBA" id="ARBA00012376"/>
    </source>
</evidence>
<keyword evidence="13 19" id="KW-0520">NAD</keyword>
<evidence type="ECO:0000256" key="18">
    <source>
        <dbReference type="PROSITE-ProRule" id="PRU00723"/>
    </source>
</evidence>
<dbReference type="SUPFAM" id="SSF51395">
    <property type="entry name" value="FMN-linked oxidoreductases"/>
    <property type="match status" value="1"/>
</dbReference>
<accession>A0A8H3TNR7</accession>
<comment type="catalytic activity">
    <reaction evidence="15">
        <text>a 5,6-dihydrouridine in mRNA + NAD(+) = a uridine in mRNA + NADH + H(+)</text>
        <dbReference type="Rhea" id="RHEA:69851"/>
        <dbReference type="Rhea" id="RHEA-COMP:14658"/>
        <dbReference type="Rhea" id="RHEA-COMP:17789"/>
        <dbReference type="ChEBI" id="CHEBI:15378"/>
        <dbReference type="ChEBI" id="CHEBI:57540"/>
        <dbReference type="ChEBI" id="CHEBI:57945"/>
        <dbReference type="ChEBI" id="CHEBI:65315"/>
        <dbReference type="ChEBI" id="CHEBI:74443"/>
    </reaction>
    <physiologicalReaction direction="right-to-left" evidence="15">
        <dbReference type="Rhea" id="RHEA:69853"/>
    </physiologicalReaction>
</comment>
<dbReference type="PANTHER" id="PTHR45846">
    <property type="entry name" value="TRNA-DIHYDROURIDINE(47) SYNTHASE [NAD(P)(+)]-LIKE"/>
    <property type="match status" value="1"/>
</dbReference>
<dbReference type="InterPro" id="IPR035587">
    <property type="entry name" value="DUS-like_FMN-bd"/>
</dbReference>
<dbReference type="SUPFAM" id="SSF90229">
    <property type="entry name" value="CCCH zinc finger"/>
    <property type="match status" value="1"/>
</dbReference>
<dbReference type="Gene3D" id="4.10.1000.10">
    <property type="entry name" value="Zinc finger, CCCH-type"/>
    <property type="match status" value="1"/>
</dbReference>
<evidence type="ECO:0000313" key="23">
    <source>
        <dbReference type="Proteomes" id="UP000620104"/>
    </source>
</evidence>